<dbReference type="EMBL" id="HE796683">
    <property type="protein sequence ID" value="CCH00551.1"/>
    <property type="molecule type" value="Genomic_DNA"/>
</dbReference>
<dbReference type="Proteomes" id="UP000011058">
    <property type="component" value="Chromosome"/>
</dbReference>
<dbReference type="GO" id="GO:0071949">
    <property type="term" value="F:FAD binding"/>
    <property type="evidence" value="ECO:0007669"/>
    <property type="project" value="InterPro"/>
</dbReference>
<sequence>MKKRTFLKLSSALLAGPFVSPLTRLAAQSLPGEKLRNWAGNYQYSTDRLHSAKAAEQVPKLVQQCSRVKVLGTRHCFNGIADSAHNLLSVLPLDDVIDLNPSARTVTVGAGMKYGQLAPLLHEKGFALHNLASLPHISVAGACATATHGSGVGNGNLATAVSGFELVTAAGDVKTLSRAADGDLFKGAVVHLGALGVVTKVTLDIQPTFDATQHVYENLPLAQLKPHFDQIMSGGYSVSLFTDWQNQTISEVWVKRRVEPGKPTEAPTDYFGAKAATKNLHPIAALSAENCTAQLGVPGPWYERLPHFRMGFTPSSGKELQSEYFVGQENAVDAILAIEKLKDRITPHLFISEIRTIAADDLWLSTAYKRPSVAIHFTWKPEWAAVRQLLPVIERELAPFAARPHWGKLFKMAPAQFTKLYDRLPDFQKLTAQYDPKGKFRNDFLSKTVLPLA</sequence>
<evidence type="ECO:0000313" key="6">
    <source>
        <dbReference type="Proteomes" id="UP000011058"/>
    </source>
</evidence>
<evidence type="ECO:0000256" key="2">
    <source>
        <dbReference type="ARBA" id="ARBA00023002"/>
    </source>
</evidence>
<dbReference type="Gene3D" id="3.30.43.10">
    <property type="entry name" value="Uridine Diphospho-n-acetylenolpyruvylglucosamine Reductase, domain 2"/>
    <property type="match status" value="1"/>
</dbReference>
<keyword evidence="1" id="KW-0285">Flavoprotein</keyword>
<proteinExistence type="predicted"/>
<dbReference type="HOGENOM" id="CLU_003896_4_2_10"/>
<dbReference type="InterPro" id="IPR016166">
    <property type="entry name" value="FAD-bd_PCMH"/>
</dbReference>
<dbReference type="InterPro" id="IPR006094">
    <property type="entry name" value="Oxid_FAD_bind_N"/>
</dbReference>
<dbReference type="eggNOG" id="COG0277">
    <property type="taxonomic scope" value="Bacteria"/>
</dbReference>
<name>I0K8U8_9BACT</name>
<dbReference type="InterPro" id="IPR016171">
    <property type="entry name" value="Vanillyl_alc_oxidase_C-sub2"/>
</dbReference>
<accession>I0K8U8</accession>
<feature type="signal peptide" evidence="3">
    <location>
        <begin position="1"/>
        <end position="26"/>
    </location>
</feature>
<dbReference type="Gene3D" id="3.30.70.2520">
    <property type="match status" value="1"/>
</dbReference>
<dbReference type="InterPro" id="IPR007173">
    <property type="entry name" value="ALO_C"/>
</dbReference>
<dbReference type="PANTHER" id="PTHR43762">
    <property type="entry name" value="L-GULONOLACTONE OXIDASE"/>
    <property type="match status" value="1"/>
</dbReference>
<evidence type="ECO:0000313" key="5">
    <source>
        <dbReference type="EMBL" id="CCH00551.1"/>
    </source>
</evidence>
<reference evidence="5 6" key="1">
    <citation type="journal article" date="2012" name="J. Bacteriol.">
        <title>Genome Sequence of Fibrella aestuarina BUZ 2T, a Filamentous Marine Bacterium.</title>
        <authorList>
            <person name="Filippini M."/>
            <person name="Qi W."/>
            <person name="Blom J."/>
            <person name="Goesmann A."/>
            <person name="Smits T.H."/>
            <person name="Bagheri H.C."/>
        </authorList>
    </citation>
    <scope>NUCLEOTIDE SEQUENCE [LARGE SCALE GENOMIC DNA]</scope>
    <source>
        <strain evidence="6">BUZ 2T</strain>
    </source>
</reference>
<dbReference type="Gene3D" id="1.10.45.10">
    <property type="entry name" value="Vanillyl-alcohol Oxidase, Chain A, domain 4"/>
    <property type="match status" value="1"/>
</dbReference>
<dbReference type="GO" id="GO:0080049">
    <property type="term" value="F:L-gulono-1,4-lactone dehydrogenase activity"/>
    <property type="evidence" value="ECO:0007669"/>
    <property type="project" value="TreeGrafter"/>
</dbReference>
<dbReference type="RefSeq" id="WP_015331650.1">
    <property type="nucleotide sequence ID" value="NC_020054.1"/>
</dbReference>
<organism evidence="5 6">
    <name type="scientific">Fibrella aestuarina BUZ 2</name>
    <dbReference type="NCBI Taxonomy" id="1166018"/>
    <lineage>
        <taxon>Bacteria</taxon>
        <taxon>Pseudomonadati</taxon>
        <taxon>Bacteroidota</taxon>
        <taxon>Cytophagia</taxon>
        <taxon>Cytophagales</taxon>
        <taxon>Spirosomataceae</taxon>
        <taxon>Fibrella</taxon>
    </lineage>
</organism>
<dbReference type="SUPFAM" id="SSF56176">
    <property type="entry name" value="FAD-binding/transporter-associated domain-like"/>
    <property type="match status" value="1"/>
</dbReference>
<dbReference type="GO" id="GO:0003885">
    <property type="term" value="F:D-arabinono-1,4-lactone oxidase activity"/>
    <property type="evidence" value="ECO:0007669"/>
    <property type="project" value="InterPro"/>
</dbReference>
<dbReference type="PATRIC" id="fig|1166018.3.peg.4306"/>
<evidence type="ECO:0000256" key="3">
    <source>
        <dbReference type="SAM" id="SignalP"/>
    </source>
</evidence>
<dbReference type="STRING" id="1166018.FAES_2542"/>
<dbReference type="PIRSF" id="PIRSF000136">
    <property type="entry name" value="LGO_GLO"/>
    <property type="match status" value="1"/>
</dbReference>
<dbReference type="InterPro" id="IPR016167">
    <property type="entry name" value="FAD-bd_PCMH_sub1"/>
</dbReference>
<evidence type="ECO:0000259" key="4">
    <source>
        <dbReference type="PROSITE" id="PS51387"/>
    </source>
</evidence>
<keyword evidence="6" id="KW-1185">Reference proteome</keyword>
<evidence type="ECO:0000256" key="1">
    <source>
        <dbReference type="ARBA" id="ARBA00022827"/>
    </source>
</evidence>
<feature type="domain" description="FAD-binding PCMH-type" evidence="4">
    <location>
        <begin position="42"/>
        <end position="208"/>
    </location>
</feature>
<dbReference type="OrthoDB" id="9800184at2"/>
<gene>
    <name evidence="5" type="ORF">FAES_2542</name>
</gene>
<dbReference type="AlphaFoldDB" id="I0K8U8"/>
<protein>
    <submittedName>
        <fullName evidence="5">FAD linked oxidase domain protein</fullName>
    </submittedName>
</protein>
<dbReference type="PROSITE" id="PS51387">
    <property type="entry name" value="FAD_PCMH"/>
    <property type="match status" value="1"/>
</dbReference>
<dbReference type="GO" id="GO:0016020">
    <property type="term" value="C:membrane"/>
    <property type="evidence" value="ECO:0007669"/>
    <property type="project" value="InterPro"/>
</dbReference>
<feature type="chain" id="PRO_5003631278" evidence="3">
    <location>
        <begin position="27"/>
        <end position="453"/>
    </location>
</feature>
<dbReference type="Gene3D" id="3.30.465.10">
    <property type="match status" value="1"/>
</dbReference>
<dbReference type="KEGG" id="fae:FAES_2542"/>
<dbReference type="Pfam" id="PF04030">
    <property type="entry name" value="ALO"/>
    <property type="match status" value="1"/>
</dbReference>
<dbReference type="Pfam" id="PF01565">
    <property type="entry name" value="FAD_binding_4"/>
    <property type="match status" value="1"/>
</dbReference>
<keyword evidence="1" id="KW-0274">FAD</keyword>
<dbReference type="InterPro" id="IPR010031">
    <property type="entry name" value="FAD_lactone_oxidase-like"/>
</dbReference>
<dbReference type="PANTHER" id="PTHR43762:SF1">
    <property type="entry name" value="D-ARABINONO-1,4-LACTONE OXIDASE"/>
    <property type="match status" value="1"/>
</dbReference>
<dbReference type="InterPro" id="IPR016169">
    <property type="entry name" value="FAD-bd_PCMH_sub2"/>
</dbReference>
<dbReference type="Gene3D" id="3.30.70.2530">
    <property type="match status" value="1"/>
</dbReference>
<dbReference type="InterPro" id="IPR036318">
    <property type="entry name" value="FAD-bd_PCMH-like_sf"/>
</dbReference>
<keyword evidence="2" id="KW-0560">Oxidoreductase</keyword>
<keyword evidence="3" id="KW-0732">Signal</keyword>